<dbReference type="InterPro" id="IPR027375">
    <property type="entry name" value="DKNYY"/>
</dbReference>
<sequence length="706" mass="82972">MKKYLIILCILPIISFSQVNKVLKIEEPTINNNIKVPSSTLCRYTREDTYTVNEDFVLFTNCTTQKKLYPDMNSFHIPEDNVENYFALDKDAVYFRGKKIKTNSTDFKIIGFDGSYLDENKKVYWKTKNAVYKNTKKLKVFSDPSTLINLTSIKYNVYFKDDNNVYYKETKIEQADPKTIKNEYYNDFAYDKNNSYLKGEIITYDNEKIIPIGHYNYFRTAKHLLRLNDSVFMNLSQLDVNSFKLLGTKEYRGCYMMDKNHIYLETPTVPLPIKKEKLKNIKVWSGHSRAYYVSDGEHVFFRDHILKGIDAKTFGVLEGSKYFYDKNGVYDGTYRRNTNGVGFRKIPFNYKIPISESSIFLDDYGNVIYEQQACLGHYLEFYFENLTPKEVQLAKESKLNIKKGGNHVIIEKKVLDQEFYSDLLYKNNDKIYFQDQETIADADTFKRVDEKSSIYLFKDIENIYYFKQNKGLIKVEGIDNKTLGIVFDIFLKDKNYIYYYNKKIISSKDISLIGIYKFNGLFCGVGGVPEDFDYYLFKNLEGYWLVKISNKFQENVTIRHLGKKLRNNWKISNQKAKNSCRQNGVYVTTKIKIDHKNNTCNKVKNYYRFYSNGMFIRITATCTTTIWDFIDIINLKNVELSKEEGSIGKYTIENNLIKFSRNDGINFLGKFNKNLTKIQLFDFSDKYGKLGKHTENIEFIKIEGLK</sequence>
<name>A0A504JJW6_9FLAO</name>
<dbReference type="OrthoDB" id="1150213at2"/>
<evidence type="ECO:0000313" key="1">
    <source>
        <dbReference type="EMBL" id="TPN86801.1"/>
    </source>
</evidence>
<protein>
    <recommendedName>
        <fullName evidence="3">WG repeat-containing protein</fullName>
    </recommendedName>
</protein>
<accession>A0A504JJW6</accession>
<dbReference type="Proteomes" id="UP000315540">
    <property type="component" value="Unassembled WGS sequence"/>
</dbReference>
<dbReference type="RefSeq" id="WP_140590204.1">
    <property type="nucleotide sequence ID" value="NZ_VFWZ01000002.1"/>
</dbReference>
<keyword evidence="2" id="KW-1185">Reference proteome</keyword>
<comment type="caution">
    <text evidence="1">The sequence shown here is derived from an EMBL/GenBank/DDBJ whole genome shotgun (WGS) entry which is preliminary data.</text>
</comment>
<dbReference type="EMBL" id="VFWZ01000002">
    <property type="protein sequence ID" value="TPN86801.1"/>
    <property type="molecule type" value="Genomic_DNA"/>
</dbReference>
<dbReference type="Pfam" id="PF13644">
    <property type="entry name" value="DKNYY"/>
    <property type="match status" value="2"/>
</dbReference>
<reference evidence="1 2" key="1">
    <citation type="submission" date="2019-06" db="EMBL/GenBank/DDBJ databases">
        <authorList>
            <person name="Meng X."/>
        </authorList>
    </citation>
    <scope>NUCLEOTIDE SEQUENCE [LARGE SCALE GENOMIC DNA]</scope>
    <source>
        <strain evidence="1 2">M625</strain>
    </source>
</reference>
<dbReference type="AlphaFoldDB" id="A0A504JJW6"/>
<evidence type="ECO:0000313" key="2">
    <source>
        <dbReference type="Proteomes" id="UP000315540"/>
    </source>
</evidence>
<evidence type="ECO:0008006" key="3">
    <source>
        <dbReference type="Google" id="ProtNLM"/>
    </source>
</evidence>
<organism evidence="1 2">
    <name type="scientific">Aquimarina algicola</name>
    <dbReference type="NCBI Taxonomy" id="2589995"/>
    <lineage>
        <taxon>Bacteria</taxon>
        <taxon>Pseudomonadati</taxon>
        <taxon>Bacteroidota</taxon>
        <taxon>Flavobacteriia</taxon>
        <taxon>Flavobacteriales</taxon>
        <taxon>Flavobacteriaceae</taxon>
        <taxon>Aquimarina</taxon>
    </lineage>
</organism>
<proteinExistence type="predicted"/>
<gene>
    <name evidence="1" type="ORF">FHK87_04140</name>
</gene>